<evidence type="ECO:0000313" key="22">
    <source>
        <dbReference type="Proteomes" id="UP000318582"/>
    </source>
</evidence>
<keyword evidence="2" id="KW-0285">Flavoprotein</keyword>
<keyword evidence="8" id="KW-0520">NAD</keyword>
<comment type="catalytic activity">
    <reaction evidence="10">
        <text>a 5,6-dihydrouridine in mRNA + NADP(+) = a uridine in mRNA + NADPH + H(+)</text>
        <dbReference type="Rhea" id="RHEA:69855"/>
        <dbReference type="Rhea" id="RHEA-COMP:14658"/>
        <dbReference type="Rhea" id="RHEA-COMP:17789"/>
        <dbReference type="ChEBI" id="CHEBI:15378"/>
        <dbReference type="ChEBI" id="CHEBI:57783"/>
        <dbReference type="ChEBI" id="CHEBI:58349"/>
        <dbReference type="ChEBI" id="CHEBI:65315"/>
        <dbReference type="ChEBI" id="CHEBI:74443"/>
    </reaction>
    <physiologicalReaction direction="right-to-left" evidence="10">
        <dbReference type="Rhea" id="RHEA:69857"/>
    </physiologicalReaction>
</comment>
<evidence type="ECO:0000256" key="11">
    <source>
        <dbReference type="ARBA" id="ARBA00050434"/>
    </source>
</evidence>
<keyword evidence="3" id="KW-0288">FMN</keyword>
<evidence type="ECO:0000256" key="16">
    <source>
        <dbReference type="ARBA" id="ARBA00066483"/>
    </source>
</evidence>
<evidence type="ECO:0000313" key="21">
    <source>
        <dbReference type="EMBL" id="TPX58890.1"/>
    </source>
</evidence>
<dbReference type="GO" id="GO:0102266">
    <property type="term" value="F:tRNA-dihydrouridine20a synthase activity"/>
    <property type="evidence" value="ECO:0007669"/>
    <property type="project" value="UniProtKB-EC"/>
</dbReference>
<feature type="domain" description="DUS-like FMN-binding" evidence="20">
    <location>
        <begin position="72"/>
        <end position="337"/>
    </location>
</feature>
<feature type="region of interest" description="Disordered" evidence="19">
    <location>
        <begin position="1"/>
        <end position="47"/>
    </location>
</feature>
<feature type="compositionally biased region" description="Basic and acidic residues" evidence="19">
    <location>
        <begin position="1"/>
        <end position="17"/>
    </location>
</feature>
<dbReference type="GO" id="GO:0102267">
    <property type="term" value="F:tRNA-dihydrouridine20b synthase activity"/>
    <property type="evidence" value="ECO:0007669"/>
    <property type="project" value="RHEA"/>
</dbReference>
<dbReference type="PROSITE" id="PS01136">
    <property type="entry name" value="UPF0034"/>
    <property type="match status" value="1"/>
</dbReference>
<keyword evidence="7" id="KW-0560">Oxidoreductase</keyword>
<dbReference type="PANTHER" id="PTHR11082:SF31">
    <property type="entry name" value="TRNA-DIHYDROURIDINE(20A_20B) SYNTHASE [NAD(P)+]-LIKE"/>
    <property type="match status" value="1"/>
</dbReference>
<comment type="catalytic activity">
    <reaction evidence="14">
        <text>5,6-dihydrouridine(20a) in tRNA + NADP(+) = uridine(20a) in tRNA + NADPH + H(+)</text>
        <dbReference type="Rhea" id="RHEA:53344"/>
        <dbReference type="Rhea" id="RHEA-COMP:13535"/>
        <dbReference type="Rhea" id="RHEA-COMP:13536"/>
        <dbReference type="ChEBI" id="CHEBI:15378"/>
        <dbReference type="ChEBI" id="CHEBI:57783"/>
        <dbReference type="ChEBI" id="CHEBI:58349"/>
        <dbReference type="ChEBI" id="CHEBI:65315"/>
        <dbReference type="ChEBI" id="CHEBI:74443"/>
        <dbReference type="EC" id="1.3.1.90"/>
    </reaction>
    <physiologicalReaction direction="right-to-left" evidence="14">
        <dbReference type="Rhea" id="RHEA:53346"/>
    </physiologicalReaction>
</comment>
<evidence type="ECO:0000256" key="15">
    <source>
        <dbReference type="ARBA" id="ARBA00060741"/>
    </source>
</evidence>
<dbReference type="STRING" id="109895.A0A507E721"/>
<dbReference type="GO" id="GO:0006397">
    <property type="term" value="P:mRNA processing"/>
    <property type="evidence" value="ECO:0007669"/>
    <property type="project" value="UniProtKB-KW"/>
</dbReference>
<evidence type="ECO:0000259" key="20">
    <source>
        <dbReference type="Pfam" id="PF01207"/>
    </source>
</evidence>
<evidence type="ECO:0000256" key="2">
    <source>
        <dbReference type="ARBA" id="ARBA00022630"/>
    </source>
</evidence>
<evidence type="ECO:0000256" key="12">
    <source>
        <dbReference type="ARBA" id="ARBA00051779"/>
    </source>
</evidence>
<dbReference type="Gene3D" id="3.20.20.70">
    <property type="entry name" value="Aldolase class I"/>
    <property type="match status" value="1"/>
</dbReference>
<protein>
    <recommendedName>
        <fullName evidence="17">tRNA-dihydrouridine(20a/20b) synthase [NAD(P)+]</fullName>
        <ecNumber evidence="16">1.3.1.90</ecNumber>
    </recommendedName>
    <alternativeName>
        <fullName evidence="18">tRNA-dihydrouridine synthase 4</fullName>
    </alternativeName>
</protein>
<evidence type="ECO:0000256" key="4">
    <source>
        <dbReference type="ARBA" id="ARBA00022664"/>
    </source>
</evidence>
<keyword evidence="22" id="KW-1185">Reference proteome</keyword>
<comment type="catalytic activity">
    <reaction evidence="12">
        <text>5,6-dihydrouridine(20a) in tRNA + NAD(+) = uridine(20a) in tRNA + NADH + H(+)</text>
        <dbReference type="Rhea" id="RHEA:53348"/>
        <dbReference type="Rhea" id="RHEA-COMP:13535"/>
        <dbReference type="Rhea" id="RHEA-COMP:13536"/>
        <dbReference type="ChEBI" id="CHEBI:15378"/>
        <dbReference type="ChEBI" id="CHEBI:57540"/>
        <dbReference type="ChEBI" id="CHEBI:57945"/>
        <dbReference type="ChEBI" id="CHEBI:65315"/>
        <dbReference type="ChEBI" id="CHEBI:74443"/>
        <dbReference type="EC" id="1.3.1.90"/>
    </reaction>
    <physiologicalReaction direction="right-to-left" evidence="12">
        <dbReference type="Rhea" id="RHEA:53350"/>
    </physiologicalReaction>
</comment>
<dbReference type="PANTHER" id="PTHR11082">
    <property type="entry name" value="TRNA-DIHYDROURIDINE SYNTHASE"/>
    <property type="match status" value="1"/>
</dbReference>
<dbReference type="Pfam" id="PF01207">
    <property type="entry name" value="Dus"/>
    <property type="match status" value="1"/>
</dbReference>
<dbReference type="GO" id="GO:0050660">
    <property type="term" value="F:flavin adenine dinucleotide binding"/>
    <property type="evidence" value="ECO:0007669"/>
    <property type="project" value="InterPro"/>
</dbReference>
<evidence type="ECO:0000256" key="19">
    <source>
        <dbReference type="SAM" id="MobiDB-lite"/>
    </source>
</evidence>
<dbReference type="AlphaFoldDB" id="A0A507E721"/>
<organism evidence="21 22">
    <name type="scientific">Powellomyces hirtus</name>
    <dbReference type="NCBI Taxonomy" id="109895"/>
    <lineage>
        <taxon>Eukaryota</taxon>
        <taxon>Fungi</taxon>
        <taxon>Fungi incertae sedis</taxon>
        <taxon>Chytridiomycota</taxon>
        <taxon>Chytridiomycota incertae sedis</taxon>
        <taxon>Chytridiomycetes</taxon>
        <taxon>Spizellomycetales</taxon>
        <taxon>Powellomycetaceae</taxon>
        <taxon>Powellomyces</taxon>
    </lineage>
</organism>
<keyword evidence="4" id="KW-0507">mRNA processing</keyword>
<evidence type="ECO:0000256" key="17">
    <source>
        <dbReference type="ARBA" id="ARBA00071722"/>
    </source>
</evidence>
<evidence type="ECO:0000256" key="14">
    <source>
        <dbReference type="ARBA" id="ARBA00052996"/>
    </source>
</evidence>
<dbReference type="EC" id="1.3.1.90" evidence="16"/>
<proteinExistence type="inferred from homology"/>
<comment type="cofactor">
    <cofactor evidence="1">
        <name>FMN</name>
        <dbReference type="ChEBI" id="CHEBI:58210"/>
    </cofactor>
</comment>
<dbReference type="EMBL" id="QEAQ01000031">
    <property type="protein sequence ID" value="TPX58890.1"/>
    <property type="molecule type" value="Genomic_DNA"/>
</dbReference>
<comment type="caution">
    <text evidence="21">The sequence shown here is derived from an EMBL/GenBank/DDBJ whole genome shotgun (WGS) entry which is preliminary data.</text>
</comment>
<name>A0A507E721_9FUNG</name>
<accession>A0A507E721</accession>
<evidence type="ECO:0000256" key="10">
    <source>
        <dbReference type="ARBA" id="ARBA00049447"/>
    </source>
</evidence>
<evidence type="ECO:0000256" key="13">
    <source>
        <dbReference type="ARBA" id="ARBA00051932"/>
    </source>
</evidence>
<feature type="compositionally biased region" description="Acidic residues" evidence="19">
    <location>
        <begin position="29"/>
        <end position="40"/>
    </location>
</feature>
<evidence type="ECO:0000256" key="5">
    <source>
        <dbReference type="ARBA" id="ARBA00022694"/>
    </source>
</evidence>
<dbReference type="FunFam" id="3.20.20.70:FF:000159">
    <property type="entry name" value="tRNA-dihydrouridine synthase 4"/>
    <property type="match status" value="1"/>
</dbReference>
<dbReference type="SUPFAM" id="SSF51395">
    <property type="entry name" value="FMN-linked oxidoreductases"/>
    <property type="match status" value="1"/>
</dbReference>
<comment type="similarity">
    <text evidence="15">Belongs to the Dus family. Dus4 subfamily.</text>
</comment>
<comment type="catalytic activity">
    <reaction evidence="13">
        <text>5,6-dihydrouridine(20b) in tRNA + NAD(+) = uridine(20b) in tRNA + NADH + H(+)</text>
        <dbReference type="Rhea" id="RHEA:53352"/>
        <dbReference type="Rhea" id="RHEA-COMP:13537"/>
        <dbReference type="Rhea" id="RHEA-COMP:13538"/>
        <dbReference type="ChEBI" id="CHEBI:15378"/>
        <dbReference type="ChEBI" id="CHEBI:57540"/>
        <dbReference type="ChEBI" id="CHEBI:57945"/>
        <dbReference type="ChEBI" id="CHEBI:65315"/>
        <dbReference type="ChEBI" id="CHEBI:74443"/>
        <dbReference type="EC" id="1.3.1.90"/>
    </reaction>
    <physiologicalReaction direction="right-to-left" evidence="13">
        <dbReference type="Rhea" id="RHEA:53354"/>
    </physiologicalReaction>
</comment>
<dbReference type="InterPro" id="IPR035587">
    <property type="entry name" value="DUS-like_FMN-bd"/>
</dbReference>
<evidence type="ECO:0000256" key="18">
    <source>
        <dbReference type="ARBA" id="ARBA00078338"/>
    </source>
</evidence>
<dbReference type="InterPro" id="IPR013785">
    <property type="entry name" value="Aldolase_TIM"/>
</dbReference>
<evidence type="ECO:0000256" key="1">
    <source>
        <dbReference type="ARBA" id="ARBA00001917"/>
    </source>
</evidence>
<comment type="catalytic activity">
    <reaction evidence="9">
        <text>a 5,6-dihydrouridine in mRNA + NAD(+) = a uridine in mRNA + NADH + H(+)</text>
        <dbReference type="Rhea" id="RHEA:69851"/>
        <dbReference type="Rhea" id="RHEA-COMP:14658"/>
        <dbReference type="Rhea" id="RHEA-COMP:17789"/>
        <dbReference type="ChEBI" id="CHEBI:15378"/>
        <dbReference type="ChEBI" id="CHEBI:57540"/>
        <dbReference type="ChEBI" id="CHEBI:57945"/>
        <dbReference type="ChEBI" id="CHEBI:65315"/>
        <dbReference type="ChEBI" id="CHEBI:74443"/>
    </reaction>
    <physiologicalReaction direction="right-to-left" evidence="9">
        <dbReference type="Rhea" id="RHEA:69853"/>
    </physiologicalReaction>
</comment>
<evidence type="ECO:0000256" key="3">
    <source>
        <dbReference type="ARBA" id="ARBA00022643"/>
    </source>
</evidence>
<dbReference type="Proteomes" id="UP000318582">
    <property type="component" value="Unassembled WGS sequence"/>
</dbReference>
<dbReference type="GO" id="GO:0106414">
    <property type="term" value="F:mRNA dihydrouridine synthase activity"/>
    <property type="evidence" value="ECO:0007669"/>
    <property type="project" value="RHEA"/>
</dbReference>
<evidence type="ECO:0000256" key="6">
    <source>
        <dbReference type="ARBA" id="ARBA00022857"/>
    </source>
</evidence>
<gene>
    <name evidence="21" type="ORF">PhCBS80983_g02840</name>
</gene>
<dbReference type="CDD" id="cd02801">
    <property type="entry name" value="DUS_like_FMN"/>
    <property type="match status" value="1"/>
</dbReference>
<reference evidence="21 22" key="1">
    <citation type="journal article" date="2019" name="Sci. Rep.">
        <title>Comparative genomics of chytrid fungi reveal insights into the obligate biotrophic and pathogenic lifestyle of Synchytrium endobioticum.</title>
        <authorList>
            <person name="van de Vossenberg B.T.L.H."/>
            <person name="Warris S."/>
            <person name="Nguyen H.D.T."/>
            <person name="van Gent-Pelzer M.P.E."/>
            <person name="Joly D.L."/>
            <person name="van de Geest H.C."/>
            <person name="Bonants P.J.M."/>
            <person name="Smith D.S."/>
            <person name="Levesque C.A."/>
            <person name="van der Lee T.A.J."/>
        </authorList>
    </citation>
    <scope>NUCLEOTIDE SEQUENCE [LARGE SCALE GENOMIC DNA]</scope>
    <source>
        <strain evidence="21 22">CBS 809.83</strain>
    </source>
</reference>
<evidence type="ECO:0000256" key="9">
    <source>
        <dbReference type="ARBA" id="ARBA00048342"/>
    </source>
</evidence>
<evidence type="ECO:0000256" key="8">
    <source>
        <dbReference type="ARBA" id="ARBA00023027"/>
    </source>
</evidence>
<keyword evidence="6" id="KW-0521">NADP</keyword>
<keyword evidence="5" id="KW-0819">tRNA processing</keyword>
<dbReference type="InterPro" id="IPR018517">
    <property type="entry name" value="tRNA_hU_synthase_CS"/>
</dbReference>
<sequence>MTSHHDLPDLKYSRGDVDGDDGPPTGVPTDDEASDSDDTQNDPGHIPLRRSALTAMKEAKAKTYGRGYLTVCAPMVRYSKLPFRELVRNYGVDVAYTPMILADVFKHSKISRDMEFRTNTRDEPVVVQFAASSPVDLADAAELAAPYSNGVDLNCGCPQKWAISEKIGSHLMEEPELVRDMVRQVKARTGGMTMADGEPYPVSIKIRVHPDIKKTIEFVKRAESVGVDWITVHGRTRRQKSSEPVDLDAIKIVKENACVPIFANGDVFSLEDADRIVEHTKADGVMAARGLLENPALFAGYKHTPMECVQKFVRLSAAYGSTHFIFHHHLMYMLESSMSRAEKKTFNILSSGPAVVDYLQQHYGIDFPSTI</sequence>
<evidence type="ECO:0000256" key="7">
    <source>
        <dbReference type="ARBA" id="ARBA00023002"/>
    </source>
</evidence>
<comment type="catalytic activity">
    <reaction evidence="11">
        <text>5,6-dihydrouridine(20b) in tRNA + NADP(+) = uridine(20b) in tRNA + NADPH + H(+)</text>
        <dbReference type="Rhea" id="RHEA:53356"/>
        <dbReference type="Rhea" id="RHEA-COMP:13537"/>
        <dbReference type="Rhea" id="RHEA-COMP:13538"/>
        <dbReference type="ChEBI" id="CHEBI:15378"/>
        <dbReference type="ChEBI" id="CHEBI:57783"/>
        <dbReference type="ChEBI" id="CHEBI:58349"/>
        <dbReference type="ChEBI" id="CHEBI:65315"/>
        <dbReference type="ChEBI" id="CHEBI:74443"/>
        <dbReference type="EC" id="1.3.1.90"/>
    </reaction>
    <physiologicalReaction direction="right-to-left" evidence="11">
        <dbReference type="Rhea" id="RHEA:53358"/>
    </physiologicalReaction>
</comment>